<dbReference type="Proteomes" id="UP000239650">
    <property type="component" value="Unassembled WGS sequence"/>
</dbReference>
<dbReference type="NCBIfam" id="TIGR00878">
    <property type="entry name" value="purM"/>
    <property type="match status" value="1"/>
</dbReference>
<evidence type="ECO:0000256" key="12">
    <source>
        <dbReference type="HAMAP-Rule" id="MF_00741"/>
    </source>
</evidence>
<feature type="domain" description="PurM-like C-terminal" evidence="14">
    <location>
        <begin position="168"/>
        <end position="337"/>
    </location>
</feature>
<comment type="subcellular location">
    <subcellularLocation>
        <location evidence="12">Cytoplasm</location>
    </subcellularLocation>
</comment>
<dbReference type="EMBL" id="OKRC01000005">
    <property type="protein sequence ID" value="SPE21130.1"/>
    <property type="molecule type" value="Genomic_DNA"/>
</dbReference>
<comment type="catalytic activity">
    <reaction evidence="11 12">
        <text>2-formamido-N(1)-(5-O-phospho-beta-D-ribosyl)acetamidine + ATP = 5-amino-1-(5-phospho-beta-D-ribosyl)imidazole + ADP + phosphate + H(+)</text>
        <dbReference type="Rhea" id="RHEA:23032"/>
        <dbReference type="ChEBI" id="CHEBI:15378"/>
        <dbReference type="ChEBI" id="CHEBI:30616"/>
        <dbReference type="ChEBI" id="CHEBI:43474"/>
        <dbReference type="ChEBI" id="CHEBI:137981"/>
        <dbReference type="ChEBI" id="CHEBI:147287"/>
        <dbReference type="ChEBI" id="CHEBI:456216"/>
        <dbReference type="EC" id="6.3.3.1"/>
    </reaction>
</comment>
<evidence type="ECO:0000259" key="14">
    <source>
        <dbReference type="Pfam" id="PF02769"/>
    </source>
</evidence>
<dbReference type="GO" id="GO:0004637">
    <property type="term" value="F:phosphoribosylamine-glycine ligase activity"/>
    <property type="evidence" value="ECO:0007669"/>
    <property type="project" value="TreeGrafter"/>
</dbReference>
<evidence type="ECO:0000256" key="4">
    <source>
        <dbReference type="ARBA" id="ARBA00020367"/>
    </source>
</evidence>
<evidence type="ECO:0000313" key="15">
    <source>
        <dbReference type="EMBL" id="SPE21130.1"/>
    </source>
</evidence>
<evidence type="ECO:0000259" key="13">
    <source>
        <dbReference type="Pfam" id="PF00586"/>
    </source>
</evidence>
<evidence type="ECO:0000256" key="10">
    <source>
        <dbReference type="ARBA" id="ARBA00033093"/>
    </source>
</evidence>
<dbReference type="FunFam" id="3.90.650.10:FF:000001">
    <property type="entry name" value="Phosphoribosylformylglycinamidine cyclo-ligase"/>
    <property type="match status" value="1"/>
</dbReference>
<sequence>MTDAYQKAGVDVTAGYEVVARIQKKVGADNHNIGSFGGQYALEMAQYQKPVLVSSTDGVGTKLMVAFAADQHATIGIDCVAMCVNDIVAQGAQPLYFLDYLATGKTDPDKIEDIVAGVLEGCKQANMALIGGETAEMPGMYAAKHYDVAGFAVGIAEQDALVTGKTIQAGDVLIGLASSGIHSNGYSLVRKIFFEQNNLTVASQLPELPGKPLGDWLLTPTKIYVEDLQPLLQQRVIKGAAHITGGGFIENVPRMLPADLAAHLTLGSWPILPIFKALQQYGQLAEMEMYNIFNMGIGMVLAVAPEEAPAVLAQLNAKQEQAYQIGTVQKRQQAAVELVTTK</sequence>
<keyword evidence="6 12" id="KW-0547">Nucleotide-binding</keyword>
<evidence type="ECO:0000256" key="5">
    <source>
        <dbReference type="ARBA" id="ARBA00022598"/>
    </source>
</evidence>
<dbReference type="InterPro" id="IPR036676">
    <property type="entry name" value="PurM-like_C_sf"/>
</dbReference>
<dbReference type="EC" id="6.3.3.1" evidence="3 12"/>
<dbReference type="GO" id="GO:0006189">
    <property type="term" value="P:'de novo' IMP biosynthetic process"/>
    <property type="evidence" value="ECO:0007669"/>
    <property type="project" value="UniProtKB-UniRule"/>
</dbReference>
<dbReference type="RefSeq" id="WP_025015880.1">
    <property type="nucleotide sequence ID" value="NZ_BJLN01000006.1"/>
</dbReference>
<dbReference type="GO" id="GO:0046084">
    <property type="term" value="P:adenine biosynthetic process"/>
    <property type="evidence" value="ECO:0007669"/>
    <property type="project" value="TreeGrafter"/>
</dbReference>
<evidence type="ECO:0000256" key="9">
    <source>
        <dbReference type="ARBA" id="ARBA00032931"/>
    </source>
</evidence>
<reference evidence="15 16" key="1">
    <citation type="submission" date="2018-02" db="EMBL/GenBank/DDBJ databases">
        <authorList>
            <person name="Rodrigo-Torres L."/>
            <person name="Arahal R. D."/>
            <person name="Lucena T."/>
        </authorList>
    </citation>
    <scope>NUCLEOTIDE SEQUENCE [LARGE SCALE GENOMIC DNA]</scope>
    <source>
        <strain evidence="15 16">CECT 9267</strain>
    </source>
</reference>
<evidence type="ECO:0000256" key="3">
    <source>
        <dbReference type="ARBA" id="ARBA00013047"/>
    </source>
</evidence>
<evidence type="ECO:0000256" key="1">
    <source>
        <dbReference type="ARBA" id="ARBA00004686"/>
    </source>
</evidence>
<evidence type="ECO:0000256" key="6">
    <source>
        <dbReference type="ARBA" id="ARBA00022741"/>
    </source>
</evidence>
<organism evidence="15 16">
    <name type="scientific">Latilactobacillus sakei</name>
    <name type="common">Lactobacillus sakei</name>
    <dbReference type="NCBI Taxonomy" id="1599"/>
    <lineage>
        <taxon>Bacteria</taxon>
        <taxon>Bacillati</taxon>
        <taxon>Bacillota</taxon>
        <taxon>Bacilli</taxon>
        <taxon>Lactobacillales</taxon>
        <taxon>Lactobacillaceae</taxon>
        <taxon>Latilactobacillus</taxon>
    </lineage>
</organism>
<keyword evidence="5 12" id="KW-0436">Ligase</keyword>
<gene>
    <name evidence="12 15" type="primary">purM</name>
    <name evidence="15" type="ORF">LAS9267_01120</name>
</gene>
<dbReference type="GO" id="GO:0004641">
    <property type="term" value="F:phosphoribosylformylglycinamidine cyclo-ligase activity"/>
    <property type="evidence" value="ECO:0007669"/>
    <property type="project" value="UniProtKB-UniRule"/>
</dbReference>
<dbReference type="Pfam" id="PF00586">
    <property type="entry name" value="AIRS"/>
    <property type="match status" value="1"/>
</dbReference>
<keyword evidence="7 12" id="KW-0067">ATP-binding</keyword>
<dbReference type="FunFam" id="3.30.1330.10:FF:000001">
    <property type="entry name" value="Phosphoribosylformylglycinamidine cyclo-ligase"/>
    <property type="match status" value="1"/>
</dbReference>
<dbReference type="GO" id="GO:0005829">
    <property type="term" value="C:cytosol"/>
    <property type="evidence" value="ECO:0007669"/>
    <property type="project" value="TreeGrafter"/>
</dbReference>
<evidence type="ECO:0000313" key="16">
    <source>
        <dbReference type="Proteomes" id="UP000239650"/>
    </source>
</evidence>
<dbReference type="InterPro" id="IPR004733">
    <property type="entry name" value="PurM_cligase"/>
</dbReference>
<keyword evidence="12" id="KW-0963">Cytoplasm</keyword>
<comment type="caution">
    <text evidence="15">The sequence shown here is derived from an EMBL/GenBank/DDBJ whole genome shotgun (WGS) entry which is preliminary data.</text>
</comment>
<name>A0AAE8LVV1_LATSK</name>
<proteinExistence type="inferred from homology"/>
<accession>A0AAE8LVV1</accession>
<dbReference type="InterPro" id="IPR036921">
    <property type="entry name" value="PurM-like_N_sf"/>
</dbReference>
<dbReference type="InterPro" id="IPR010918">
    <property type="entry name" value="PurM-like_C_dom"/>
</dbReference>
<evidence type="ECO:0000256" key="11">
    <source>
        <dbReference type="ARBA" id="ARBA00049057"/>
    </source>
</evidence>
<dbReference type="PANTHER" id="PTHR10520">
    <property type="entry name" value="TRIFUNCTIONAL PURINE BIOSYNTHETIC PROTEIN ADENOSINE-3-RELATED"/>
    <property type="match status" value="1"/>
</dbReference>
<dbReference type="CDD" id="cd02196">
    <property type="entry name" value="PurM"/>
    <property type="match status" value="1"/>
</dbReference>
<dbReference type="Pfam" id="PF02769">
    <property type="entry name" value="AIRS_C"/>
    <property type="match status" value="1"/>
</dbReference>
<dbReference type="Gene3D" id="3.90.650.10">
    <property type="entry name" value="PurM-like C-terminal domain"/>
    <property type="match status" value="1"/>
</dbReference>
<protein>
    <recommendedName>
        <fullName evidence="4 12">Phosphoribosylformylglycinamidine cyclo-ligase</fullName>
        <ecNumber evidence="3 12">6.3.3.1</ecNumber>
    </recommendedName>
    <alternativeName>
        <fullName evidence="9 12">AIR synthase</fullName>
    </alternativeName>
    <alternativeName>
        <fullName evidence="10 12">AIRS</fullName>
    </alternativeName>
    <alternativeName>
        <fullName evidence="8 12">Phosphoribosyl-aminoimidazole synthetase</fullName>
    </alternativeName>
</protein>
<comment type="pathway">
    <text evidence="1 12">Purine metabolism; IMP biosynthesis via de novo pathway; 5-amino-1-(5-phospho-D-ribosyl)imidazole from N(2)-formyl-N(1)-(5-phospho-D-ribosyl)glycinamide: step 2/2.</text>
</comment>
<evidence type="ECO:0000256" key="8">
    <source>
        <dbReference type="ARBA" id="ARBA00031908"/>
    </source>
</evidence>
<dbReference type="InterPro" id="IPR016188">
    <property type="entry name" value="PurM-like_N"/>
</dbReference>
<keyword evidence="12" id="KW-0658">Purine biosynthesis</keyword>
<dbReference type="PANTHER" id="PTHR10520:SF12">
    <property type="entry name" value="TRIFUNCTIONAL PURINE BIOSYNTHETIC PROTEIN ADENOSINE-3"/>
    <property type="match status" value="1"/>
</dbReference>
<dbReference type="AlphaFoldDB" id="A0AAE8LVV1"/>
<dbReference type="HAMAP" id="MF_00741">
    <property type="entry name" value="AIRS"/>
    <property type="match status" value="1"/>
</dbReference>
<evidence type="ECO:0000256" key="2">
    <source>
        <dbReference type="ARBA" id="ARBA00010280"/>
    </source>
</evidence>
<dbReference type="SUPFAM" id="SSF56042">
    <property type="entry name" value="PurM C-terminal domain-like"/>
    <property type="match status" value="1"/>
</dbReference>
<dbReference type="SUPFAM" id="SSF55326">
    <property type="entry name" value="PurM N-terminal domain-like"/>
    <property type="match status" value="1"/>
</dbReference>
<feature type="domain" description="PurM-like N-terminal" evidence="13">
    <location>
        <begin position="51"/>
        <end position="156"/>
    </location>
</feature>
<dbReference type="GO" id="GO:0005524">
    <property type="term" value="F:ATP binding"/>
    <property type="evidence" value="ECO:0007669"/>
    <property type="project" value="UniProtKB-KW"/>
</dbReference>
<comment type="similarity">
    <text evidence="2 12">Belongs to the AIR synthase family.</text>
</comment>
<evidence type="ECO:0000256" key="7">
    <source>
        <dbReference type="ARBA" id="ARBA00022840"/>
    </source>
</evidence>
<dbReference type="Gene3D" id="3.30.1330.10">
    <property type="entry name" value="PurM-like, N-terminal domain"/>
    <property type="match status" value="1"/>
</dbReference>